<proteinExistence type="predicted"/>
<dbReference type="Proteomes" id="UP000198892">
    <property type="component" value="Unassembled WGS sequence"/>
</dbReference>
<evidence type="ECO:0000313" key="1">
    <source>
        <dbReference type="EMBL" id="SFP24817.1"/>
    </source>
</evidence>
<organism evidence="1 2">
    <name type="scientific">Salibacterium halotolerans</name>
    <dbReference type="NCBI Taxonomy" id="1884432"/>
    <lineage>
        <taxon>Bacteria</taxon>
        <taxon>Bacillati</taxon>
        <taxon>Bacillota</taxon>
        <taxon>Bacilli</taxon>
        <taxon>Bacillales</taxon>
        <taxon>Bacillaceae</taxon>
    </lineage>
</organism>
<evidence type="ECO:0000313" key="2">
    <source>
        <dbReference type="Proteomes" id="UP000198892"/>
    </source>
</evidence>
<sequence length="317" mass="35395">MKVNTTASMLRLGTGGWDIVLSTSHNNYVLPGHGHIMKARYTPFQHSVLSVDDPKHPDYDVFNQPLSLKRTPVLLAELHSMLPILLSAVSMLNERLSIGVVLSDEASLAAGLSDHMTEWKQKRNVWVVTAGQAFGGSAESVNVVNAMQWLVLKKRVDLVILSMGPGTTGTNTPYGFSGMVLAEWANLIGSLEGNALWIPRLSFRAQRTRHYGVSHHTTTPLHVFTYAPSTLVLPVLTGQKRMYVKKQLHFLHENTRVTIVEENIDDWFNTWLGWYEQNRKTLYSMGAGITGDPDFIKGVLAPLAYIFRKQEVNEDGL</sequence>
<dbReference type="STRING" id="1884432.SAMN05518683_103264"/>
<keyword evidence="2" id="KW-1185">Reference proteome</keyword>
<dbReference type="InterPro" id="IPR024479">
    <property type="entry name" value="DUF3866"/>
</dbReference>
<dbReference type="Pfam" id="PF12982">
    <property type="entry name" value="DUF3866"/>
    <property type="match status" value="1"/>
</dbReference>
<dbReference type="EMBL" id="FOXD01000003">
    <property type="protein sequence ID" value="SFP24817.1"/>
    <property type="molecule type" value="Genomic_DNA"/>
</dbReference>
<accession>A0A1I5NT00</accession>
<name>A0A1I5NT00_9BACI</name>
<protein>
    <recommendedName>
        <fullName evidence="3">DUF3866 domain-containing protein</fullName>
    </recommendedName>
</protein>
<reference evidence="2" key="1">
    <citation type="submission" date="2016-10" db="EMBL/GenBank/DDBJ databases">
        <authorList>
            <person name="Varghese N."/>
            <person name="Submissions S."/>
        </authorList>
    </citation>
    <scope>NUCLEOTIDE SEQUENCE [LARGE SCALE GENOMIC DNA]</scope>
    <source>
        <strain evidence="2">S7</strain>
    </source>
</reference>
<gene>
    <name evidence="1" type="ORF">SAMN05518683_103264</name>
</gene>
<dbReference type="AlphaFoldDB" id="A0A1I5NT00"/>
<evidence type="ECO:0008006" key="3">
    <source>
        <dbReference type="Google" id="ProtNLM"/>
    </source>
</evidence>